<dbReference type="EMBL" id="KL198016">
    <property type="protein sequence ID" value="KDQ21919.1"/>
    <property type="molecule type" value="Genomic_DNA"/>
</dbReference>
<accession>A0A067N249</accession>
<evidence type="ECO:0000313" key="1">
    <source>
        <dbReference type="EMBL" id="KDQ21919.1"/>
    </source>
</evidence>
<dbReference type="Gene3D" id="3.80.10.10">
    <property type="entry name" value="Ribonuclease Inhibitor"/>
    <property type="match status" value="1"/>
</dbReference>
<sequence length="365" mass="40512">MLQFNLPAELFMNVLQLAVDADSPDGAADLTVLTASSLVCKLWSPFAQTMLFRTIRLASMPPLRSFRDAITDARENGRVLAKAVQCLHIQVDITIGRGTIHPHDMAKLLVVLPNLHTLYVNFNSVIAFPLASLGFLRHAEAPIKTLCIVNAYLDQLGAAHQILQRFPTIRTFTFRSKERLAFTNDGIDSIASELPPSGPFSWKGDSYATDTPGLRCLEISKFMPHWRKLCEIMEENGSTLHTLRIGDLDDGDVAEANHITGCVNLREFVLGHLPPPAILDALPPTLEHLVITDRFMRPMSEFPSIKITTDALHKYPNLRALTLTQVRDDTDSEFVELKAKCASLGVDFRFDPLPRTPVDSDSSVS</sequence>
<dbReference type="OrthoDB" id="270763at2759"/>
<evidence type="ECO:0000313" key="2">
    <source>
        <dbReference type="Proteomes" id="UP000027195"/>
    </source>
</evidence>
<keyword evidence="2" id="KW-1185">Reference proteome</keyword>
<dbReference type="Proteomes" id="UP000027195">
    <property type="component" value="Unassembled WGS sequence"/>
</dbReference>
<organism evidence="1 2">
    <name type="scientific">Botryobasidium botryosum (strain FD-172 SS1)</name>
    <dbReference type="NCBI Taxonomy" id="930990"/>
    <lineage>
        <taxon>Eukaryota</taxon>
        <taxon>Fungi</taxon>
        <taxon>Dikarya</taxon>
        <taxon>Basidiomycota</taxon>
        <taxon>Agaricomycotina</taxon>
        <taxon>Agaricomycetes</taxon>
        <taxon>Cantharellales</taxon>
        <taxon>Botryobasidiaceae</taxon>
        <taxon>Botryobasidium</taxon>
    </lineage>
</organism>
<name>A0A067N249_BOTB1</name>
<dbReference type="AlphaFoldDB" id="A0A067N249"/>
<dbReference type="SUPFAM" id="SSF52047">
    <property type="entry name" value="RNI-like"/>
    <property type="match status" value="1"/>
</dbReference>
<evidence type="ECO:0008006" key="3">
    <source>
        <dbReference type="Google" id="ProtNLM"/>
    </source>
</evidence>
<dbReference type="InterPro" id="IPR032675">
    <property type="entry name" value="LRR_dom_sf"/>
</dbReference>
<proteinExistence type="predicted"/>
<dbReference type="HOGENOM" id="CLU_652101_0_0_1"/>
<gene>
    <name evidence="1" type="ORF">BOTBODRAFT_61491</name>
</gene>
<protein>
    <recommendedName>
        <fullName evidence="3">F-box domain-containing protein</fullName>
    </recommendedName>
</protein>
<dbReference type="InParanoid" id="A0A067N249"/>
<reference evidence="2" key="1">
    <citation type="journal article" date="2014" name="Proc. Natl. Acad. Sci. U.S.A.">
        <title>Extensive sampling of basidiomycete genomes demonstrates inadequacy of the white-rot/brown-rot paradigm for wood decay fungi.</title>
        <authorList>
            <person name="Riley R."/>
            <person name="Salamov A.A."/>
            <person name="Brown D.W."/>
            <person name="Nagy L.G."/>
            <person name="Floudas D."/>
            <person name="Held B.W."/>
            <person name="Levasseur A."/>
            <person name="Lombard V."/>
            <person name="Morin E."/>
            <person name="Otillar R."/>
            <person name="Lindquist E.A."/>
            <person name="Sun H."/>
            <person name="LaButti K.M."/>
            <person name="Schmutz J."/>
            <person name="Jabbour D."/>
            <person name="Luo H."/>
            <person name="Baker S.E."/>
            <person name="Pisabarro A.G."/>
            <person name="Walton J.D."/>
            <person name="Blanchette R.A."/>
            <person name="Henrissat B."/>
            <person name="Martin F."/>
            <person name="Cullen D."/>
            <person name="Hibbett D.S."/>
            <person name="Grigoriev I.V."/>
        </authorList>
    </citation>
    <scope>NUCLEOTIDE SEQUENCE [LARGE SCALE GENOMIC DNA]</scope>
    <source>
        <strain evidence="2">FD-172 SS1</strain>
    </source>
</reference>